<dbReference type="EMBL" id="JBEWSZ010000004">
    <property type="protein sequence ID" value="MET2831563.1"/>
    <property type="molecule type" value="Genomic_DNA"/>
</dbReference>
<evidence type="ECO:0000313" key="1">
    <source>
        <dbReference type="EMBL" id="MET2831563.1"/>
    </source>
</evidence>
<proteinExistence type="predicted"/>
<dbReference type="Proteomes" id="UP001548832">
    <property type="component" value="Unassembled WGS sequence"/>
</dbReference>
<evidence type="ECO:0000313" key="2">
    <source>
        <dbReference type="Proteomes" id="UP001548832"/>
    </source>
</evidence>
<protein>
    <submittedName>
        <fullName evidence="1">Protamine-2 (Modular protein)</fullName>
    </submittedName>
</protein>
<comment type="caution">
    <text evidence="1">The sequence shown here is derived from an EMBL/GenBank/DDBJ whole genome shotgun (WGS) entry which is preliminary data.</text>
</comment>
<organism evidence="1 2">
    <name type="scientific">Mesorhizobium shangrilense</name>
    <dbReference type="NCBI Taxonomy" id="460060"/>
    <lineage>
        <taxon>Bacteria</taxon>
        <taxon>Pseudomonadati</taxon>
        <taxon>Pseudomonadota</taxon>
        <taxon>Alphaproteobacteria</taxon>
        <taxon>Hyphomicrobiales</taxon>
        <taxon>Phyllobacteriaceae</taxon>
        <taxon>Mesorhizobium</taxon>
    </lineage>
</organism>
<gene>
    <name evidence="1" type="ORF">ABVQ20_31915</name>
</gene>
<dbReference type="RefSeq" id="WP_354463673.1">
    <property type="nucleotide sequence ID" value="NZ_JBEWSZ010000004.1"/>
</dbReference>
<accession>A0ABV2DPF6</accession>
<name>A0ABV2DPF6_9HYPH</name>
<sequence length="96" mass="11304">MDRRLFLTGLIGLAGAATLLKVIQPQNALAGVPSVETGILDELDGPSDTIVEQDTAQPIAEPVRYRHRRHRRGWRHVCHTYWRRGRRYRRCFRRRW</sequence>
<reference evidence="1 2" key="1">
    <citation type="submission" date="2024-06" db="EMBL/GenBank/DDBJ databases">
        <authorList>
            <person name="Kim D.-U."/>
        </authorList>
    </citation>
    <scope>NUCLEOTIDE SEQUENCE [LARGE SCALE GENOMIC DNA]</scope>
    <source>
        <strain evidence="1 2">KACC15460</strain>
    </source>
</reference>
<keyword evidence="2" id="KW-1185">Reference proteome</keyword>